<evidence type="ECO:0000256" key="10">
    <source>
        <dbReference type="ARBA" id="ARBA00023136"/>
    </source>
</evidence>
<accession>G2LKG5</accession>
<dbReference type="RefSeq" id="WP_014100989.1">
    <property type="nucleotide sequence ID" value="NC_016025.1"/>
</dbReference>
<feature type="transmembrane region" description="Helical" evidence="11">
    <location>
        <begin position="54"/>
        <end position="72"/>
    </location>
</feature>
<evidence type="ECO:0000256" key="4">
    <source>
        <dbReference type="ARBA" id="ARBA00022519"/>
    </source>
</evidence>
<evidence type="ECO:0000256" key="6">
    <source>
        <dbReference type="ARBA" id="ARBA00022692"/>
    </source>
</evidence>
<gene>
    <name evidence="13" type="ordered locus">Cabther_B0249</name>
</gene>
<dbReference type="KEGG" id="ctm:Cabther_B0249"/>
<dbReference type="OrthoDB" id="9926087at2"/>
<proteinExistence type="predicted"/>
<evidence type="ECO:0000313" key="14">
    <source>
        <dbReference type="Proteomes" id="UP000006791"/>
    </source>
</evidence>
<evidence type="ECO:0000256" key="9">
    <source>
        <dbReference type="ARBA" id="ARBA00023098"/>
    </source>
</evidence>
<evidence type="ECO:0000256" key="2">
    <source>
        <dbReference type="ARBA" id="ARBA00022475"/>
    </source>
</evidence>
<reference evidence="13 14" key="1">
    <citation type="journal article" date="2012" name="Environ. Microbiol.">
        <title>Complete genome of Candidatus Chloracidobacterium thermophilum, a chlorophyll-based photoheterotroph belonging to the phylum Acidobacteria.</title>
        <authorList>
            <person name="Garcia Costas A.M."/>
            <person name="Liu Z."/>
            <person name="Tomsho L.P."/>
            <person name="Schuster S.C."/>
            <person name="Ward D.M."/>
            <person name="Bryant D.A."/>
        </authorList>
    </citation>
    <scope>NUCLEOTIDE SEQUENCE [LARGE SCALE GENOMIC DNA]</scope>
    <source>
        <strain evidence="13 14">B</strain>
    </source>
</reference>
<dbReference type="GO" id="GO:0009103">
    <property type="term" value="P:lipopolysaccharide biosynthetic process"/>
    <property type="evidence" value="ECO:0007669"/>
    <property type="project" value="UniProtKB-KW"/>
</dbReference>
<dbReference type="PANTHER" id="PTHR30561">
    <property type="entry name" value="SMR FAMILY PROTON-DEPENDENT DRUG EFFLUX TRANSPORTER SUGE"/>
    <property type="match status" value="1"/>
</dbReference>
<keyword evidence="7" id="KW-0448">Lipopolysaccharide biosynthesis</keyword>
<feature type="transmembrane region" description="Helical" evidence="11">
    <location>
        <begin position="79"/>
        <end position="99"/>
    </location>
</feature>
<dbReference type="GO" id="GO:0009245">
    <property type="term" value="P:lipid A biosynthetic process"/>
    <property type="evidence" value="ECO:0007669"/>
    <property type="project" value="UniProtKB-KW"/>
</dbReference>
<evidence type="ECO:0000256" key="3">
    <source>
        <dbReference type="ARBA" id="ARBA00022516"/>
    </source>
</evidence>
<keyword evidence="5" id="KW-0441">Lipid A biosynthesis</keyword>
<keyword evidence="14" id="KW-1185">Reference proteome</keyword>
<dbReference type="HOGENOM" id="CLU_131462_2_0_0"/>
<dbReference type="InterPro" id="IPR000620">
    <property type="entry name" value="EamA_dom"/>
</dbReference>
<dbReference type="STRING" id="981222.Cabther_B0249"/>
<protein>
    <submittedName>
        <fullName evidence="13">Integral membrane protein DUF6</fullName>
    </submittedName>
</protein>
<keyword evidence="3" id="KW-0444">Lipid biosynthesis</keyword>
<comment type="subcellular location">
    <subcellularLocation>
        <location evidence="1">Cell membrane</location>
        <topology evidence="1">Multi-pass membrane protein</topology>
    </subcellularLocation>
</comment>
<organism evidence="13 14">
    <name type="scientific">Chloracidobacterium thermophilum (strain B)</name>
    <dbReference type="NCBI Taxonomy" id="981222"/>
    <lineage>
        <taxon>Bacteria</taxon>
        <taxon>Pseudomonadati</taxon>
        <taxon>Acidobacteriota</taxon>
        <taxon>Terriglobia</taxon>
        <taxon>Terriglobales</taxon>
        <taxon>Acidobacteriaceae</taxon>
        <taxon>Chloracidobacterium</taxon>
    </lineage>
</organism>
<keyword evidence="2" id="KW-1003">Cell membrane</keyword>
<dbReference type="Proteomes" id="UP000006791">
    <property type="component" value="Chromosome 2"/>
</dbReference>
<dbReference type="PANTHER" id="PTHR30561:SF9">
    <property type="entry name" value="4-AMINO-4-DEOXY-L-ARABINOSE-PHOSPHOUNDECAPRENOL FLIPPASE SUBUNIT ARNF-RELATED"/>
    <property type="match status" value="1"/>
</dbReference>
<sequence>MKLHPFVAASVIVNSLGNVLLTLAMKRLAPTLEAHLAAYDVGAVLLTLATDVTFLGGLALLIAFFILFLTLLSKLDLSYVLPVTSLGYVITALLGALLLGETVSALRWTGIVAIATGVYLVTRSAEADRQTSHLEAAS</sequence>
<evidence type="ECO:0000256" key="1">
    <source>
        <dbReference type="ARBA" id="ARBA00004651"/>
    </source>
</evidence>
<dbReference type="SUPFAM" id="SSF103481">
    <property type="entry name" value="Multidrug resistance efflux transporter EmrE"/>
    <property type="match status" value="1"/>
</dbReference>
<keyword evidence="6 11" id="KW-0812">Transmembrane</keyword>
<evidence type="ECO:0000256" key="7">
    <source>
        <dbReference type="ARBA" id="ARBA00022985"/>
    </source>
</evidence>
<evidence type="ECO:0000256" key="8">
    <source>
        <dbReference type="ARBA" id="ARBA00022989"/>
    </source>
</evidence>
<dbReference type="GO" id="GO:0005886">
    <property type="term" value="C:plasma membrane"/>
    <property type="evidence" value="ECO:0007669"/>
    <property type="project" value="UniProtKB-SubCell"/>
</dbReference>
<keyword evidence="10 11" id="KW-0472">Membrane</keyword>
<feature type="transmembrane region" description="Helical" evidence="11">
    <location>
        <begin position="6"/>
        <end position="25"/>
    </location>
</feature>
<dbReference type="Pfam" id="PF00892">
    <property type="entry name" value="EamA"/>
    <property type="match status" value="1"/>
</dbReference>
<name>G2LKG5_CHLTF</name>
<dbReference type="EMBL" id="CP002515">
    <property type="protein sequence ID" value="AEP13251.1"/>
    <property type="molecule type" value="Genomic_DNA"/>
</dbReference>
<dbReference type="Gene3D" id="1.10.3730.20">
    <property type="match status" value="1"/>
</dbReference>
<evidence type="ECO:0000259" key="12">
    <source>
        <dbReference type="Pfam" id="PF00892"/>
    </source>
</evidence>
<dbReference type="InterPro" id="IPR037185">
    <property type="entry name" value="EmrE-like"/>
</dbReference>
<feature type="transmembrane region" description="Helical" evidence="11">
    <location>
        <begin position="105"/>
        <end position="122"/>
    </location>
</feature>
<dbReference type="AlphaFoldDB" id="G2LKG5"/>
<feature type="domain" description="EamA" evidence="12">
    <location>
        <begin position="51"/>
        <end position="122"/>
    </location>
</feature>
<evidence type="ECO:0000256" key="11">
    <source>
        <dbReference type="SAM" id="Phobius"/>
    </source>
</evidence>
<dbReference type="GO" id="GO:0022857">
    <property type="term" value="F:transmembrane transporter activity"/>
    <property type="evidence" value="ECO:0007669"/>
    <property type="project" value="InterPro"/>
</dbReference>
<keyword evidence="9" id="KW-0443">Lipid metabolism</keyword>
<dbReference type="InterPro" id="IPR000390">
    <property type="entry name" value="Small_drug/metabolite_transptr"/>
</dbReference>
<evidence type="ECO:0000256" key="5">
    <source>
        <dbReference type="ARBA" id="ARBA00022556"/>
    </source>
</evidence>
<keyword evidence="4" id="KW-0997">Cell inner membrane</keyword>
<keyword evidence="8 11" id="KW-1133">Transmembrane helix</keyword>
<evidence type="ECO:0000313" key="13">
    <source>
        <dbReference type="EMBL" id="AEP13251.1"/>
    </source>
</evidence>